<reference evidence="3" key="1">
    <citation type="submission" date="2015-07" db="EMBL/GenBank/DDBJ databases">
        <title>Whole genome sequence of an Ensifer adhaerens strain isolated from a cave pool in the Wind Cave National Park.</title>
        <authorList>
            <person name="Eng W.W.H."/>
            <person name="Gan H.M."/>
            <person name="Barton H.A."/>
            <person name="Savka M.A."/>
        </authorList>
    </citation>
    <scope>NUCLEOTIDE SEQUENCE [LARGE SCALE GENOMIC DNA]</scope>
    <source>
        <strain evidence="3">SD006</strain>
    </source>
</reference>
<organism evidence="2 3">
    <name type="scientific">Ensifer adhaerens</name>
    <name type="common">Sinorhizobium morelense</name>
    <dbReference type="NCBI Taxonomy" id="106592"/>
    <lineage>
        <taxon>Bacteria</taxon>
        <taxon>Pseudomonadati</taxon>
        <taxon>Pseudomonadota</taxon>
        <taxon>Alphaproteobacteria</taxon>
        <taxon>Hyphomicrobiales</taxon>
        <taxon>Rhizobiaceae</taxon>
        <taxon>Sinorhizobium/Ensifer group</taxon>
        <taxon>Ensifer</taxon>
    </lineage>
</organism>
<protein>
    <recommendedName>
        <fullName evidence="1">DUF1868 domain-containing protein</fullName>
    </recommendedName>
</protein>
<feature type="domain" description="DUF1868" evidence="1">
    <location>
        <begin position="26"/>
        <end position="138"/>
    </location>
</feature>
<dbReference type="OrthoDB" id="151828at2"/>
<proteinExistence type="predicted"/>
<dbReference type="Gene3D" id="3.90.1140.10">
    <property type="entry name" value="Cyclic phosphodiesterase"/>
    <property type="match status" value="1"/>
</dbReference>
<dbReference type="InterPro" id="IPR009097">
    <property type="entry name" value="Cyclic_Pdiesterase"/>
</dbReference>
<dbReference type="Proteomes" id="UP000037425">
    <property type="component" value="Unassembled WGS sequence"/>
</dbReference>
<dbReference type="EMBL" id="LGAP01000024">
    <property type="protein sequence ID" value="KOF14666.1"/>
    <property type="molecule type" value="Genomic_DNA"/>
</dbReference>
<evidence type="ECO:0000313" key="2">
    <source>
        <dbReference type="EMBL" id="KOF14666.1"/>
    </source>
</evidence>
<comment type="caution">
    <text evidence="2">The sequence shown here is derived from an EMBL/GenBank/DDBJ whole genome shotgun (WGS) entry which is preliminary data.</text>
</comment>
<evidence type="ECO:0000259" key="1">
    <source>
        <dbReference type="Pfam" id="PF08975"/>
    </source>
</evidence>
<evidence type="ECO:0000313" key="3">
    <source>
        <dbReference type="Proteomes" id="UP000037425"/>
    </source>
</evidence>
<dbReference type="RefSeq" id="WP_053251676.1">
    <property type="nucleotide sequence ID" value="NZ_LGAP01000024.1"/>
</dbReference>
<accession>A0A0L8BJ04</accession>
<sequence>MTSISPSLLAFGRNANHTPPKHLGTRYTADGRFLREPGNTVVCHVTAGTPSQAALLAVRERLMAMPEAGQFAFTHPSSLHMTIFQGIIEYRRRLPYWPADMALDTPIDVMTEHYCARLKHFLPREPFRARIAGVTPLGLVLEGDGAADRSRLRAWRDALAEVFGYRHPDHDDYPFHITFAYIIDWLDDAVLPRWQEMLMEQLAYLRERAPEVELDPPAFCSFEDMNRFEELIVFSDRPAIEEIE</sequence>
<dbReference type="Pfam" id="PF08975">
    <property type="entry name" value="2H-phosphodiest"/>
    <property type="match status" value="1"/>
</dbReference>
<dbReference type="PATRIC" id="fig|106592.7.peg.3938"/>
<dbReference type="AlphaFoldDB" id="A0A0L8BJ04"/>
<gene>
    <name evidence="2" type="ORF">AC244_25875</name>
</gene>
<dbReference type="InterPro" id="IPR015069">
    <property type="entry name" value="2H-PEstase_DUF1868"/>
</dbReference>
<dbReference type="SUPFAM" id="SSF55144">
    <property type="entry name" value="LigT-like"/>
    <property type="match status" value="1"/>
</dbReference>
<name>A0A0L8BJ04_ENSAD</name>